<dbReference type="InterPro" id="IPR002347">
    <property type="entry name" value="SDR_fam"/>
</dbReference>
<evidence type="ECO:0000256" key="1">
    <source>
        <dbReference type="ARBA" id="ARBA00006484"/>
    </source>
</evidence>
<evidence type="ECO:0000256" key="2">
    <source>
        <dbReference type="ARBA" id="ARBA00023002"/>
    </source>
</evidence>
<comment type="similarity">
    <text evidence="1">Belongs to the short-chain dehydrogenases/reductases (SDR) family.</text>
</comment>
<dbReference type="PANTHER" id="PTHR42901">
    <property type="entry name" value="ALCOHOL DEHYDROGENASE"/>
    <property type="match status" value="1"/>
</dbReference>
<dbReference type="Proteomes" id="UP000321039">
    <property type="component" value="Unassembled WGS sequence"/>
</dbReference>
<accession>A0A5C9AB44</accession>
<dbReference type="GO" id="GO:0016491">
    <property type="term" value="F:oxidoreductase activity"/>
    <property type="evidence" value="ECO:0007669"/>
    <property type="project" value="UniProtKB-KW"/>
</dbReference>
<dbReference type="PROSITE" id="PS00061">
    <property type="entry name" value="ADH_SHORT"/>
    <property type="match status" value="1"/>
</dbReference>
<reference evidence="4 5" key="1">
    <citation type="submission" date="2019-08" db="EMBL/GenBank/DDBJ databases">
        <title>Parahaliea maris sp. nov., isolated from the surface seawater.</title>
        <authorList>
            <person name="Liu Y."/>
        </authorList>
    </citation>
    <scope>NUCLEOTIDE SEQUENCE [LARGE SCALE GENOMIC DNA]</scope>
    <source>
        <strain evidence="4 5">HSLHS9</strain>
    </source>
</reference>
<organism evidence="4 5">
    <name type="scientific">Parahaliea maris</name>
    <dbReference type="NCBI Taxonomy" id="2716870"/>
    <lineage>
        <taxon>Bacteria</taxon>
        <taxon>Pseudomonadati</taxon>
        <taxon>Pseudomonadota</taxon>
        <taxon>Gammaproteobacteria</taxon>
        <taxon>Cellvibrionales</taxon>
        <taxon>Halieaceae</taxon>
        <taxon>Parahaliea</taxon>
    </lineage>
</organism>
<dbReference type="RefSeq" id="WP_148067032.1">
    <property type="nucleotide sequence ID" value="NZ_VRZA01000001.1"/>
</dbReference>
<dbReference type="Gene3D" id="3.40.50.720">
    <property type="entry name" value="NAD(P)-binding Rossmann-like Domain"/>
    <property type="match status" value="1"/>
</dbReference>
<evidence type="ECO:0000259" key="3">
    <source>
        <dbReference type="SMART" id="SM00822"/>
    </source>
</evidence>
<proteinExistence type="inferred from homology"/>
<feature type="domain" description="Ketoreductase" evidence="3">
    <location>
        <begin position="18"/>
        <end position="217"/>
    </location>
</feature>
<dbReference type="EMBL" id="VRZA01000001">
    <property type="protein sequence ID" value="TXS96767.1"/>
    <property type="molecule type" value="Genomic_DNA"/>
</dbReference>
<dbReference type="InterPro" id="IPR020904">
    <property type="entry name" value="Sc_DH/Rdtase_CS"/>
</dbReference>
<gene>
    <name evidence="4" type="ORF">FV139_01685</name>
</gene>
<dbReference type="AlphaFoldDB" id="A0A5C9AB44"/>
<dbReference type="PRINTS" id="PR00081">
    <property type="entry name" value="GDHRDH"/>
</dbReference>
<dbReference type="InterPro" id="IPR057326">
    <property type="entry name" value="KR_dom"/>
</dbReference>
<evidence type="ECO:0000313" key="4">
    <source>
        <dbReference type="EMBL" id="TXS96767.1"/>
    </source>
</evidence>
<dbReference type="InterPro" id="IPR036291">
    <property type="entry name" value="NAD(P)-bd_dom_sf"/>
</dbReference>
<dbReference type="SUPFAM" id="SSF51735">
    <property type="entry name" value="NAD(P)-binding Rossmann-fold domains"/>
    <property type="match status" value="1"/>
</dbReference>
<comment type="caution">
    <text evidence="4">The sequence shown here is derived from an EMBL/GenBank/DDBJ whole genome shotgun (WGS) entry which is preliminary data.</text>
</comment>
<dbReference type="Pfam" id="PF00106">
    <property type="entry name" value="adh_short"/>
    <property type="match status" value="1"/>
</dbReference>
<keyword evidence="2" id="KW-0560">Oxidoreductase</keyword>
<protein>
    <submittedName>
        <fullName evidence="4">YciK family oxidoreductase</fullName>
    </submittedName>
</protein>
<dbReference type="SMART" id="SM00822">
    <property type="entry name" value="PKS_KR"/>
    <property type="match status" value="1"/>
</dbReference>
<dbReference type="PANTHER" id="PTHR42901:SF1">
    <property type="entry name" value="ALCOHOL DEHYDROGENASE"/>
    <property type="match status" value="1"/>
</dbReference>
<evidence type="ECO:0000313" key="5">
    <source>
        <dbReference type="Proteomes" id="UP000321039"/>
    </source>
</evidence>
<sequence length="251" mass="26636">MSTAPAGYQARPDLLAGKTVLVTGAGDGIGRAAAETYAAHGATVILLGRTVDKLEAVYDAIEAAGHPQPAIFPVDLASADEQSYRELAQAIEENFGRLDGLLHNASVLGERRPIESATWKAWEEVMQVNVNAQFLLTRHLLPLLQRAPTASLIFSSSSVGRRGKAFWGAYAVSKFATEGLMQVLAAELENTSQVRVNSLNPGATNTAMRRAAYPAENPTDNPGPADIMPAYLYLMGDDSAGVHGQAFDAQG</sequence>
<name>A0A5C9AB44_9GAMM</name>
<keyword evidence="5" id="KW-1185">Reference proteome</keyword>
<dbReference type="NCBIfam" id="NF006509">
    <property type="entry name" value="PRK08945.1"/>
    <property type="match status" value="1"/>
</dbReference>